<dbReference type="PANTHER" id="PTHR35450:SF2">
    <property type="entry name" value="REVERSE TRANSCRIPTASE DOMAIN-CONTAINING PROTEIN"/>
    <property type="match status" value="1"/>
</dbReference>
<reference evidence="3 4" key="1">
    <citation type="submission" date="2023-11" db="EMBL/GenBank/DDBJ databases">
        <authorList>
            <person name="Hedman E."/>
            <person name="Englund M."/>
            <person name="Stromberg M."/>
            <person name="Nyberg Akerstrom W."/>
            <person name="Nylinder S."/>
            <person name="Jareborg N."/>
            <person name="Kallberg Y."/>
            <person name="Kronander E."/>
        </authorList>
    </citation>
    <scope>NUCLEOTIDE SEQUENCE [LARGE SCALE GENOMIC DNA]</scope>
</reference>
<evidence type="ECO:0000313" key="3">
    <source>
        <dbReference type="EMBL" id="CAK1587903.1"/>
    </source>
</evidence>
<evidence type="ECO:0000256" key="1">
    <source>
        <dbReference type="SAM" id="MobiDB-lite"/>
    </source>
</evidence>
<organism evidence="3 4">
    <name type="scientific">Parnassius mnemosyne</name>
    <name type="common">clouded apollo</name>
    <dbReference type="NCBI Taxonomy" id="213953"/>
    <lineage>
        <taxon>Eukaryota</taxon>
        <taxon>Metazoa</taxon>
        <taxon>Ecdysozoa</taxon>
        <taxon>Arthropoda</taxon>
        <taxon>Hexapoda</taxon>
        <taxon>Insecta</taxon>
        <taxon>Pterygota</taxon>
        <taxon>Neoptera</taxon>
        <taxon>Endopterygota</taxon>
        <taxon>Lepidoptera</taxon>
        <taxon>Glossata</taxon>
        <taxon>Ditrysia</taxon>
        <taxon>Papilionoidea</taxon>
        <taxon>Papilionidae</taxon>
        <taxon>Parnassiinae</taxon>
        <taxon>Parnassini</taxon>
        <taxon>Parnassius</taxon>
        <taxon>Driopa</taxon>
    </lineage>
</organism>
<keyword evidence="4" id="KW-1185">Reference proteome</keyword>
<dbReference type="EMBL" id="CAVLGL010000082">
    <property type="protein sequence ID" value="CAK1587903.1"/>
    <property type="molecule type" value="Genomic_DNA"/>
</dbReference>
<feature type="region of interest" description="Disordered" evidence="1">
    <location>
        <begin position="1414"/>
        <end position="1442"/>
    </location>
</feature>
<accession>A0AAV1KY02</accession>
<evidence type="ECO:0000259" key="2">
    <source>
        <dbReference type="PROSITE" id="PS50878"/>
    </source>
</evidence>
<protein>
    <recommendedName>
        <fullName evidence="2">Reverse transcriptase domain-containing protein</fullName>
    </recommendedName>
</protein>
<dbReference type="Proteomes" id="UP001314205">
    <property type="component" value="Unassembled WGS sequence"/>
</dbReference>
<dbReference type="PANTHER" id="PTHR35450">
    <property type="entry name" value="REVERSE TRANSCRIPTASE DOMAIN-CONTAINING PROTEIN"/>
    <property type="match status" value="1"/>
</dbReference>
<feature type="domain" description="Reverse transcriptase" evidence="2">
    <location>
        <begin position="702"/>
        <end position="995"/>
    </location>
</feature>
<gene>
    <name evidence="3" type="ORF">PARMNEM_LOCUS8609</name>
</gene>
<dbReference type="InterPro" id="IPR000477">
    <property type="entry name" value="RT_dom"/>
</dbReference>
<dbReference type="CDD" id="cd01650">
    <property type="entry name" value="RT_nLTR_like"/>
    <property type="match status" value="1"/>
</dbReference>
<name>A0AAV1KY02_9NEOP</name>
<dbReference type="PROSITE" id="PS50878">
    <property type="entry name" value="RT_POL"/>
    <property type="match status" value="1"/>
</dbReference>
<proteinExistence type="predicted"/>
<comment type="caution">
    <text evidence="3">The sequence shown here is derived from an EMBL/GenBank/DDBJ whole genome shotgun (WGS) entry which is preliminary data.</text>
</comment>
<feature type="region of interest" description="Disordered" evidence="1">
    <location>
        <begin position="232"/>
        <end position="251"/>
    </location>
</feature>
<sequence>MEMSNKRVYNLRSLPGERRGASGADARCHSMRTIGGEELSKRAPTEKTATAGRSELNRRAHYVEATADSMGDDTISLFSSIPSTRPSYVTRKSVSLSTTSTLDSVVQEVNLDSKPAPTTSASSTRRRWTPEMNKFILRTYLQLTALDTDRKTYLEPLHIKFIEKYPNMQVSRQRIGDQRRAIINNKLLPQKTIEDIRNDVKEELDRLQLNHSTQQSHNSTDHVQQILTPTQSIQMQPRTPETHSTKNRTQTRMRWTSELNEAIMRSYYRVTDLGRNETAYRRRMYEDFINRFPALAHLNEQRIADQRRAIVNNNYVTSDRLNSLKLEVSEELRLHNFNYTNFTSETTLVNPNRNSNSETQFINSIDISSTQEPSLTLNHTEINIAEEIQPNPQANLDRDPLIDETFQQAFQYFKETSPTKRLFIPKQKPSKKLARIVTYLNKIILPENVNKETDFYTLQTTIYCAAWTAAKVNGAKITLQPREVTQRAKKEYKPNWETRLERKLNDLRSKIAQMTQFINGNRSRKIIKHVNKILEQYRIHTAHEEPNKQAAHTLDTLKQKLSVVAGRLQRYKACAQRKLQNIQFTHNEKLFYRNIRQATSNVQDNNPDHNYPDSETLQNFWAGIWEQPIEHNAQAEWIQTELTNSNTNIQAMTFDHISPVIFHKVLSRLHNWKAPGSDNIHSYWYKKFTSTHSFLYNYINTFIQDPKTIPSYVTSGTTFMIPKDRNDLSNPAKYRPITCLQTLYKIITSCISELIYQHIDTNNILAEQQKGCRKFSQGCKEQLIIDSVILQKAQKSKTDLFSMYIDYKKAYDSVPHSWLVKVLEIYKIHPTIVTFLKVMMTTWTTVLRLTSPSKIVETIPIKIQRGIFQGDALSPLWFCLALNPLSNILNATTLGIPLKNTTTEGQNEIQTIELNHLLYMDDIKLYAKSETQLCKLANLTEQFSNDIKMEFGIDKCKINSIRAGQNYQHQYTLRTGEQIEPLEEQDSYKYLGYTQSQQIHYKETKQKLTLQFQHRLNTILKTQLYSRNTIKAINTFAIPVLTYSFGIINWTKTDLKNLQRKINTTMTKFRKHHPRSCLQRLTLPRKEGGRGLIDILNLHNRQIKALRQFFFSKTESSILHKIISQNDQNLTPLNLKYTTEQKNEKVIEDKTKLLEWTQKSLHGRHRQDLCQINVDKEASNAWLNRGELFPETEGFMLAIQDQVVETKNYRKFIIKNLSNDTCRKCHSSPETIQHITGACKSITQTDYKHRHDQVANIIHQKLAHQYKLIDSVTPYYKYNPEIVLENPSTKLYFDRAILTDRTIHFNRPDITLINKRNKTGYLIDIAIPNTHNLQTTIAEKLSKYTELKDEVARLWHLQKVTIVPIVLSTTGVIPKQLHQSLNSLNLPTNIYHLLQKAAILNTCRLVRKFLQCEPENPDQNTNTPPFSVQSSTVFNPTDNHLA</sequence>
<dbReference type="SUPFAM" id="SSF56672">
    <property type="entry name" value="DNA/RNA polymerases"/>
    <property type="match status" value="1"/>
</dbReference>
<evidence type="ECO:0000313" key="4">
    <source>
        <dbReference type="Proteomes" id="UP001314205"/>
    </source>
</evidence>
<feature type="compositionally biased region" description="Polar residues" evidence="1">
    <location>
        <begin position="1417"/>
        <end position="1442"/>
    </location>
</feature>
<dbReference type="GO" id="GO:0071897">
    <property type="term" value="P:DNA biosynthetic process"/>
    <property type="evidence" value="ECO:0007669"/>
    <property type="project" value="UniProtKB-ARBA"/>
</dbReference>
<dbReference type="Pfam" id="PF00078">
    <property type="entry name" value="RVT_1"/>
    <property type="match status" value="1"/>
</dbReference>
<dbReference type="InterPro" id="IPR043502">
    <property type="entry name" value="DNA/RNA_pol_sf"/>
</dbReference>